<proteinExistence type="predicted"/>
<evidence type="ECO:0000313" key="3">
    <source>
        <dbReference type="Proteomes" id="UP001500571"/>
    </source>
</evidence>
<comment type="caution">
    <text evidence="2">The sequence shown here is derived from an EMBL/GenBank/DDBJ whole genome shotgun (WGS) entry which is preliminary data.</text>
</comment>
<dbReference type="Proteomes" id="UP001500571">
    <property type="component" value="Unassembled WGS sequence"/>
</dbReference>
<sequence length="200" mass="21839">MIPFEEFYASNQLEAQRLARDPNVKPLYVRVMFAAQGWANLIGHAEFALGGLAGVLTSSNPRTGEIHIPSRQQVTNEIRRAVDMGLIDEMSSVRCLVPNQELYAKVGGKGGRTCRHHRIRSESRQSREGLARLSRGCREGVASDSVYDTPGVSRSYENDTPGVSPRNPRGVAVSANRPISDLFCPEPSGSVSATDQREAS</sequence>
<evidence type="ECO:0000313" key="2">
    <source>
        <dbReference type="EMBL" id="GAA1977567.1"/>
    </source>
</evidence>
<dbReference type="RefSeq" id="WP_344048615.1">
    <property type="nucleotide sequence ID" value="NZ_BAAAPB010000008.1"/>
</dbReference>
<name>A0ABN2RZT4_9ACTN</name>
<organism evidence="2 3">
    <name type="scientific">Nocardioides panacihumi</name>
    <dbReference type="NCBI Taxonomy" id="400774"/>
    <lineage>
        <taxon>Bacteria</taxon>
        <taxon>Bacillati</taxon>
        <taxon>Actinomycetota</taxon>
        <taxon>Actinomycetes</taxon>
        <taxon>Propionibacteriales</taxon>
        <taxon>Nocardioidaceae</taxon>
        <taxon>Nocardioides</taxon>
    </lineage>
</organism>
<reference evidence="2 3" key="1">
    <citation type="journal article" date="2019" name="Int. J. Syst. Evol. Microbiol.">
        <title>The Global Catalogue of Microorganisms (GCM) 10K type strain sequencing project: providing services to taxonomists for standard genome sequencing and annotation.</title>
        <authorList>
            <consortium name="The Broad Institute Genomics Platform"/>
            <consortium name="The Broad Institute Genome Sequencing Center for Infectious Disease"/>
            <person name="Wu L."/>
            <person name="Ma J."/>
        </authorList>
    </citation>
    <scope>NUCLEOTIDE SEQUENCE [LARGE SCALE GENOMIC DNA]</scope>
    <source>
        <strain evidence="2 3">JCM 15309</strain>
    </source>
</reference>
<feature type="region of interest" description="Disordered" evidence="1">
    <location>
        <begin position="142"/>
        <end position="200"/>
    </location>
</feature>
<dbReference type="EMBL" id="BAAAPB010000008">
    <property type="protein sequence ID" value="GAA1977567.1"/>
    <property type="molecule type" value="Genomic_DNA"/>
</dbReference>
<protein>
    <submittedName>
        <fullName evidence="2">Uncharacterized protein</fullName>
    </submittedName>
</protein>
<keyword evidence="3" id="KW-1185">Reference proteome</keyword>
<accession>A0ABN2RZT4</accession>
<gene>
    <name evidence="2" type="ORF">GCM10009798_43490</name>
</gene>
<evidence type="ECO:0000256" key="1">
    <source>
        <dbReference type="SAM" id="MobiDB-lite"/>
    </source>
</evidence>